<dbReference type="EMBL" id="ABVL01000003">
    <property type="protein sequence ID" value="EDY20963.1"/>
    <property type="molecule type" value="Genomic_DNA"/>
</dbReference>
<dbReference type="eggNOG" id="ENOG50342JT">
    <property type="taxonomic scope" value="Bacteria"/>
</dbReference>
<gene>
    <name evidence="1" type="ORF">CfE428DRAFT_1256</name>
</gene>
<dbReference type="Proteomes" id="UP000005824">
    <property type="component" value="Unassembled WGS sequence"/>
</dbReference>
<protein>
    <recommendedName>
        <fullName evidence="3">3-keto-disaccharide hydrolase domain-containing protein</fullName>
    </recommendedName>
</protein>
<proteinExistence type="predicted"/>
<dbReference type="STRING" id="497964.CfE428DRAFT_1256"/>
<reference evidence="1 2" key="1">
    <citation type="journal article" date="2011" name="J. Bacteriol.">
        <title>Genome sequence of Chthoniobacter flavus Ellin428, an aerobic heterotrophic soil bacterium.</title>
        <authorList>
            <person name="Kant R."/>
            <person name="van Passel M.W."/>
            <person name="Palva A."/>
            <person name="Lucas S."/>
            <person name="Lapidus A."/>
            <person name="Glavina Del Rio T."/>
            <person name="Dalin E."/>
            <person name="Tice H."/>
            <person name="Bruce D."/>
            <person name="Goodwin L."/>
            <person name="Pitluck S."/>
            <person name="Larimer F.W."/>
            <person name="Land M.L."/>
            <person name="Hauser L."/>
            <person name="Sangwan P."/>
            <person name="de Vos W.M."/>
            <person name="Janssen P.H."/>
            <person name="Smidt H."/>
        </authorList>
    </citation>
    <scope>NUCLEOTIDE SEQUENCE [LARGE SCALE GENOMIC DNA]</scope>
    <source>
        <strain evidence="1 2">Ellin428</strain>
    </source>
</reference>
<evidence type="ECO:0000313" key="2">
    <source>
        <dbReference type="Proteomes" id="UP000005824"/>
    </source>
</evidence>
<evidence type="ECO:0008006" key="3">
    <source>
        <dbReference type="Google" id="ProtNLM"/>
    </source>
</evidence>
<organism evidence="1 2">
    <name type="scientific">Chthoniobacter flavus Ellin428</name>
    <dbReference type="NCBI Taxonomy" id="497964"/>
    <lineage>
        <taxon>Bacteria</taxon>
        <taxon>Pseudomonadati</taxon>
        <taxon>Verrucomicrobiota</taxon>
        <taxon>Spartobacteria</taxon>
        <taxon>Chthoniobacterales</taxon>
        <taxon>Chthoniobacteraceae</taxon>
        <taxon>Chthoniobacter</taxon>
    </lineage>
</organism>
<evidence type="ECO:0000313" key="1">
    <source>
        <dbReference type="EMBL" id="EDY20963.1"/>
    </source>
</evidence>
<sequence length="252" mass="27955">MLCLLAVLAEAKADIAEDQPLLAVRGSLLFEDDFSRPDLTPKWNVGLGRWEIKDGVATAAEKPEDHHGAYAFINPNTTYKDVIAEFDFKMNGASDLVLNMRKQGFKGSQAGHILRVSIMLNKVQLADMKEGGMKWEYYNIKKDPNATAEAKAAVDAKLKDKQATFTTTYEYGAWHHARAEVAGDELLFMVDGKAVGYLKSPGIDHPTKNMLGFTIAGKNMKTASIKNPKFWHATPNPEWAKRRDEVLAGLTK</sequence>
<dbReference type="Gene3D" id="2.60.120.560">
    <property type="entry name" value="Exo-inulinase, domain 1"/>
    <property type="match status" value="1"/>
</dbReference>
<accession>B4CXG5</accession>
<name>B4CXG5_9BACT</name>
<dbReference type="InParanoid" id="B4CXG5"/>
<comment type="caution">
    <text evidence="1">The sequence shown here is derived from an EMBL/GenBank/DDBJ whole genome shotgun (WGS) entry which is preliminary data.</text>
</comment>
<keyword evidence="2" id="KW-1185">Reference proteome</keyword>
<dbReference type="AlphaFoldDB" id="B4CXG5"/>